<organism evidence="1">
    <name type="scientific">bioreactor metagenome</name>
    <dbReference type="NCBI Taxonomy" id="1076179"/>
    <lineage>
        <taxon>unclassified sequences</taxon>
        <taxon>metagenomes</taxon>
        <taxon>ecological metagenomes</taxon>
    </lineage>
</organism>
<name>A0A644VS43_9ZZZZ</name>
<evidence type="ECO:0000313" key="1">
    <source>
        <dbReference type="EMBL" id="MPL94030.1"/>
    </source>
</evidence>
<gene>
    <name evidence="1" type="ORF">SDC9_40178</name>
</gene>
<protein>
    <submittedName>
        <fullName evidence="1">Uncharacterized protein</fullName>
    </submittedName>
</protein>
<proteinExistence type="predicted"/>
<accession>A0A644VS43</accession>
<dbReference type="EMBL" id="VSSQ01000412">
    <property type="protein sequence ID" value="MPL94030.1"/>
    <property type="molecule type" value="Genomic_DNA"/>
</dbReference>
<dbReference type="AlphaFoldDB" id="A0A644VS43"/>
<comment type="caution">
    <text evidence="1">The sequence shown here is derived from an EMBL/GenBank/DDBJ whole genome shotgun (WGS) entry which is preliminary data.</text>
</comment>
<sequence length="282" mass="29173">MDKIMDSLGIFDYIEDANGTYEYTAAEMRAYFAALVGNGVLKGAGNQFNASASGLQVTLGTGIGWLLGARGELTGPVTFPIDPVSSGMSKICSIVLDLDTVNQLIGITVLSGTQAASPSAPQLTTTDQRYQKLIWSATVHDDGTITLADARTYVSRPGDGVSATEIGAVSFTDVQTLTNAEKARACANAGAEKVRLQFTNISVATSAFVSNATYAAFGYRAAIALTGVTAGMTPRVIFGVVEAITGKYAPVAACYDGGVYIYASAVPGAAITIPTIIVLPEV</sequence>
<reference evidence="1" key="1">
    <citation type="submission" date="2019-08" db="EMBL/GenBank/DDBJ databases">
        <authorList>
            <person name="Kucharzyk K."/>
            <person name="Murdoch R.W."/>
            <person name="Higgins S."/>
            <person name="Loffler F."/>
        </authorList>
    </citation>
    <scope>NUCLEOTIDE SEQUENCE</scope>
</reference>